<comment type="catalytic activity">
    <reaction evidence="13">
        <text>GMP + diphosphate = guanine + 5-phospho-alpha-D-ribose 1-diphosphate</text>
        <dbReference type="Rhea" id="RHEA:25424"/>
        <dbReference type="ChEBI" id="CHEBI:16235"/>
        <dbReference type="ChEBI" id="CHEBI:33019"/>
        <dbReference type="ChEBI" id="CHEBI:58017"/>
        <dbReference type="ChEBI" id="CHEBI:58115"/>
        <dbReference type="EC" id="2.4.2.8"/>
    </reaction>
    <physiologicalReaction direction="right-to-left" evidence="13">
        <dbReference type="Rhea" id="RHEA:25426"/>
    </physiologicalReaction>
</comment>
<feature type="domain" description="Phosphoribosyltransferase" evidence="16">
    <location>
        <begin position="14"/>
        <end position="159"/>
    </location>
</feature>
<keyword evidence="6 15" id="KW-0963">Cytoplasm</keyword>
<dbReference type="InterPro" id="IPR005904">
    <property type="entry name" value="Hxn_phspho_trans"/>
</dbReference>
<comment type="catalytic activity">
    <reaction evidence="14">
        <text>IMP + diphosphate = hypoxanthine + 5-phospho-alpha-D-ribose 1-diphosphate</text>
        <dbReference type="Rhea" id="RHEA:17973"/>
        <dbReference type="ChEBI" id="CHEBI:17368"/>
        <dbReference type="ChEBI" id="CHEBI:33019"/>
        <dbReference type="ChEBI" id="CHEBI:58017"/>
        <dbReference type="ChEBI" id="CHEBI:58053"/>
        <dbReference type="EC" id="2.4.2.8"/>
    </reaction>
    <physiologicalReaction direction="right-to-left" evidence="14">
        <dbReference type="Rhea" id="RHEA:17975"/>
    </physiologicalReaction>
</comment>
<keyword evidence="9 15" id="KW-0479">Metal-binding</keyword>
<dbReference type="InterPro" id="IPR029057">
    <property type="entry name" value="PRTase-like"/>
</dbReference>
<dbReference type="GO" id="GO:0000287">
    <property type="term" value="F:magnesium ion binding"/>
    <property type="evidence" value="ECO:0007669"/>
    <property type="project" value="TreeGrafter"/>
</dbReference>
<reference evidence="17 18" key="1">
    <citation type="submission" date="2020-08" db="EMBL/GenBank/DDBJ databases">
        <title>Bridging the membrane lipid divide: bacteria of the FCB group superphylum have the potential to synthesize archaeal ether lipids.</title>
        <authorList>
            <person name="Villanueva L."/>
            <person name="Von Meijenfeldt F.A.B."/>
            <person name="Westbye A.B."/>
            <person name="Yadav S."/>
            <person name="Hopmans E.C."/>
            <person name="Dutilh B.E."/>
            <person name="Sinninghe Damste J.S."/>
        </authorList>
    </citation>
    <scope>NUCLEOTIDE SEQUENCE [LARGE SCALE GENOMIC DNA]</scope>
    <source>
        <strain evidence="17">NIOZ-UU81</strain>
    </source>
</reference>
<evidence type="ECO:0000256" key="13">
    <source>
        <dbReference type="ARBA" id="ARBA00048811"/>
    </source>
</evidence>
<comment type="subcellular location">
    <subcellularLocation>
        <location evidence="2 15">Cytoplasm</location>
    </subcellularLocation>
</comment>
<evidence type="ECO:0000256" key="10">
    <source>
        <dbReference type="ARBA" id="ARBA00022726"/>
    </source>
</evidence>
<dbReference type="GO" id="GO:0006178">
    <property type="term" value="P:guanine salvage"/>
    <property type="evidence" value="ECO:0007669"/>
    <property type="project" value="TreeGrafter"/>
</dbReference>
<name>A0A8J6TCT8_9BACT</name>
<dbReference type="GO" id="GO:0005829">
    <property type="term" value="C:cytosol"/>
    <property type="evidence" value="ECO:0007669"/>
    <property type="project" value="TreeGrafter"/>
</dbReference>
<evidence type="ECO:0000313" key="17">
    <source>
        <dbReference type="EMBL" id="MBC8207592.1"/>
    </source>
</evidence>
<dbReference type="InterPro" id="IPR050408">
    <property type="entry name" value="HGPRT"/>
</dbReference>
<dbReference type="PANTHER" id="PTHR43340">
    <property type="entry name" value="HYPOXANTHINE-GUANINE PHOSPHORIBOSYLTRANSFERASE"/>
    <property type="match status" value="1"/>
</dbReference>
<dbReference type="NCBIfam" id="TIGR01203">
    <property type="entry name" value="HGPRTase"/>
    <property type="match status" value="1"/>
</dbReference>
<evidence type="ECO:0000256" key="14">
    <source>
        <dbReference type="ARBA" id="ARBA00049402"/>
    </source>
</evidence>
<dbReference type="PANTHER" id="PTHR43340:SF1">
    <property type="entry name" value="HYPOXANTHINE PHOSPHORIBOSYLTRANSFERASE"/>
    <property type="match status" value="1"/>
</dbReference>
<evidence type="ECO:0000256" key="11">
    <source>
        <dbReference type="ARBA" id="ARBA00022741"/>
    </source>
</evidence>
<dbReference type="FunFam" id="3.40.50.2020:FF:000006">
    <property type="entry name" value="Hypoxanthine phosphoribosyltransferase"/>
    <property type="match status" value="1"/>
</dbReference>
<comment type="pathway">
    <text evidence="3 15">Purine metabolism; IMP biosynthesis via salvage pathway; IMP from hypoxanthine: step 1/1.</text>
</comment>
<comment type="cofactor">
    <cofactor evidence="1 15">
        <name>Mg(2+)</name>
        <dbReference type="ChEBI" id="CHEBI:18420"/>
    </cofactor>
</comment>
<evidence type="ECO:0000256" key="15">
    <source>
        <dbReference type="RuleBase" id="RU364099"/>
    </source>
</evidence>
<keyword evidence="12 15" id="KW-0460">Magnesium</keyword>
<dbReference type="SUPFAM" id="SSF53271">
    <property type="entry name" value="PRTase-like"/>
    <property type="match status" value="1"/>
</dbReference>
<evidence type="ECO:0000313" key="18">
    <source>
        <dbReference type="Proteomes" id="UP000599024"/>
    </source>
</evidence>
<dbReference type="Gene3D" id="3.40.50.2020">
    <property type="match status" value="1"/>
</dbReference>
<comment type="caution">
    <text evidence="17">The sequence shown here is derived from an EMBL/GenBank/DDBJ whole genome shotgun (WGS) entry which is preliminary data.</text>
</comment>
<evidence type="ECO:0000256" key="4">
    <source>
        <dbReference type="ARBA" id="ARBA00008391"/>
    </source>
</evidence>
<gene>
    <name evidence="17" type="primary">hpt</name>
    <name evidence="17" type="ORF">H8E79_00260</name>
</gene>
<dbReference type="EMBL" id="JACNLK010000005">
    <property type="protein sequence ID" value="MBC8207592.1"/>
    <property type="molecule type" value="Genomic_DNA"/>
</dbReference>
<dbReference type="GO" id="GO:0052657">
    <property type="term" value="F:guanine phosphoribosyltransferase activity"/>
    <property type="evidence" value="ECO:0007669"/>
    <property type="project" value="UniProtKB-ARBA"/>
</dbReference>
<comment type="similarity">
    <text evidence="4 15">Belongs to the purine/pyrimidine phosphoribosyltransferase family.</text>
</comment>
<dbReference type="GO" id="GO:0032263">
    <property type="term" value="P:GMP salvage"/>
    <property type="evidence" value="ECO:0007669"/>
    <property type="project" value="TreeGrafter"/>
</dbReference>
<evidence type="ECO:0000256" key="2">
    <source>
        <dbReference type="ARBA" id="ARBA00004496"/>
    </source>
</evidence>
<evidence type="ECO:0000256" key="7">
    <source>
        <dbReference type="ARBA" id="ARBA00022676"/>
    </source>
</evidence>
<evidence type="ECO:0000256" key="3">
    <source>
        <dbReference type="ARBA" id="ARBA00004669"/>
    </source>
</evidence>
<evidence type="ECO:0000256" key="1">
    <source>
        <dbReference type="ARBA" id="ARBA00001946"/>
    </source>
</evidence>
<protein>
    <recommendedName>
        <fullName evidence="5 15">Hypoxanthine phosphoribosyltransferase</fullName>
        <ecNumber evidence="5 15">2.4.2.8</ecNumber>
    </recommendedName>
</protein>
<dbReference type="GO" id="GO:0006166">
    <property type="term" value="P:purine ribonucleoside salvage"/>
    <property type="evidence" value="ECO:0007669"/>
    <property type="project" value="UniProtKB-KW"/>
</dbReference>
<evidence type="ECO:0000259" key="16">
    <source>
        <dbReference type="Pfam" id="PF00156"/>
    </source>
</evidence>
<dbReference type="GO" id="GO:0046100">
    <property type="term" value="P:hypoxanthine metabolic process"/>
    <property type="evidence" value="ECO:0007669"/>
    <property type="project" value="TreeGrafter"/>
</dbReference>
<evidence type="ECO:0000256" key="9">
    <source>
        <dbReference type="ARBA" id="ARBA00022723"/>
    </source>
</evidence>
<keyword evidence="7 15" id="KW-0328">Glycosyltransferase</keyword>
<keyword evidence="8 15" id="KW-0808">Transferase</keyword>
<dbReference type="AlphaFoldDB" id="A0A8J6TCT8"/>
<keyword evidence="10 15" id="KW-0660">Purine salvage</keyword>
<dbReference type="CDD" id="cd06223">
    <property type="entry name" value="PRTases_typeI"/>
    <property type="match status" value="1"/>
</dbReference>
<dbReference type="UniPathway" id="UPA00591">
    <property type="reaction ID" value="UER00648"/>
</dbReference>
<dbReference type="GO" id="GO:0032264">
    <property type="term" value="P:IMP salvage"/>
    <property type="evidence" value="ECO:0007669"/>
    <property type="project" value="UniProtKB-UniPathway"/>
</dbReference>
<dbReference type="Pfam" id="PF00156">
    <property type="entry name" value="Pribosyltran"/>
    <property type="match status" value="1"/>
</dbReference>
<dbReference type="GO" id="GO:0000166">
    <property type="term" value="F:nucleotide binding"/>
    <property type="evidence" value="ECO:0007669"/>
    <property type="project" value="UniProtKB-KW"/>
</dbReference>
<evidence type="ECO:0000256" key="6">
    <source>
        <dbReference type="ARBA" id="ARBA00022490"/>
    </source>
</evidence>
<evidence type="ECO:0000256" key="8">
    <source>
        <dbReference type="ARBA" id="ARBA00022679"/>
    </source>
</evidence>
<keyword evidence="11 15" id="KW-0547">Nucleotide-binding</keyword>
<dbReference type="GO" id="GO:0004422">
    <property type="term" value="F:hypoxanthine phosphoribosyltransferase activity"/>
    <property type="evidence" value="ECO:0007669"/>
    <property type="project" value="InterPro"/>
</dbReference>
<evidence type="ECO:0000256" key="12">
    <source>
        <dbReference type="ARBA" id="ARBA00022842"/>
    </source>
</evidence>
<dbReference type="InterPro" id="IPR000836">
    <property type="entry name" value="PRTase_dom"/>
</dbReference>
<proteinExistence type="inferred from homology"/>
<sequence>MNKEQFQLILSPETIAQRISTLGQTITQDYKDKNLLAIGVLKGSFIFMADLVRAINKDLQMDFIRVSSYGSGTSSSGTIKLVSEPSAAIRGSHILLIEDIVDSGLTLQWLQRHFLDLGAASVKVCSLINKNERREQDVHIDYAGFEINQGFLIGYGLDYDELYRNLDGVYHVKTIE</sequence>
<dbReference type="EC" id="2.4.2.8" evidence="5 15"/>
<dbReference type="Proteomes" id="UP000599024">
    <property type="component" value="Unassembled WGS sequence"/>
</dbReference>
<accession>A0A8J6TCT8</accession>
<organism evidence="17 18">
    <name type="scientific">Candidatus Desulfatifera sulfidica</name>
    <dbReference type="NCBI Taxonomy" id="2841691"/>
    <lineage>
        <taxon>Bacteria</taxon>
        <taxon>Pseudomonadati</taxon>
        <taxon>Thermodesulfobacteriota</taxon>
        <taxon>Desulfobulbia</taxon>
        <taxon>Desulfobulbales</taxon>
        <taxon>Desulfobulbaceae</taxon>
        <taxon>Candidatus Desulfatifera</taxon>
    </lineage>
</organism>
<evidence type="ECO:0000256" key="5">
    <source>
        <dbReference type="ARBA" id="ARBA00011895"/>
    </source>
</evidence>